<feature type="domain" description="Prephenate/arogenate dehydrogenase" evidence="2">
    <location>
        <begin position="1"/>
        <end position="275"/>
    </location>
</feature>
<dbReference type="Pfam" id="PF20463">
    <property type="entry name" value="PDH_C"/>
    <property type="match status" value="1"/>
</dbReference>
<dbReference type="SUPFAM" id="SSF48179">
    <property type="entry name" value="6-phosphogluconate dehydrogenase C-terminal domain-like"/>
    <property type="match status" value="1"/>
</dbReference>
<sequence>MLAGIIGLGLIGGSLGLALKEIKMFKRVLGHDKKSLHEKQALSLGLVDECVSMAEISECDAIFIAVPLSQVAHIVNSFTNLRISQTIIDLGSAKSVINSQISSKIRKNYIGAHPMSGTEFSGPKAAKKDLFKNKILILSDIASCGEFQIAFAKEIFVNLGMQIITMDSVSHDKHIAYISHLPHILSFALANTVLAQEQPENILALIGGGFRSMARISNSSPITWRDIFKHNREYLLESLSQFQGSFSYAHELILNEKWDELESWMKKANSLHEFL</sequence>
<dbReference type="SUPFAM" id="SSF51735">
    <property type="entry name" value="NAD(P)-binding Rossmann-fold domains"/>
    <property type="match status" value="1"/>
</dbReference>
<dbReference type="PANTHER" id="PTHR21363">
    <property type="entry name" value="PREPHENATE DEHYDROGENASE"/>
    <property type="match status" value="1"/>
</dbReference>
<dbReference type="EMBL" id="JRMP02000015">
    <property type="protein sequence ID" value="TLD93251.1"/>
    <property type="molecule type" value="Genomic_DNA"/>
</dbReference>
<dbReference type="PROSITE" id="PS51176">
    <property type="entry name" value="PDH_ADH"/>
    <property type="match status" value="1"/>
</dbReference>
<comment type="caution">
    <text evidence="4">The sequence shown here is derived from an EMBL/GenBank/DDBJ whole genome shotgun (WGS) entry which is preliminary data.</text>
</comment>
<evidence type="ECO:0000256" key="1">
    <source>
        <dbReference type="ARBA" id="ARBA00023002"/>
    </source>
</evidence>
<reference evidence="4 5" key="1">
    <citation type="journal article" date="2014" name="Genome Announc.">
        <title>Draft genome sequences of eight enterohepatic helicobacter species isolated from both laboratory and wild rodents.</title>
        <authorList>
            <person name="Sheh A."/>
            <person name="Shen Z."/>
            <person name="Fox J.G."/>
        </authorList>
    </citation>
    <scope>NUCLEOTIDE SEQUENCE [LARGE SCALE GENOMIC DNA]</scope>
    <source>
        <strain evidence="4 5">MIT 97-6194</strain>
    </source>
</reference>
<reference evidence="4 5" key="2">
    <citation type="journal article" date="2016" name="Infect. Immun.">
        <title>Helicobacter saguini, a Novel Helicobacter Isolated from Cotton-Top Tamarins with Ulcerative Colitis, Has Proinflammatory Properties and Induces Typhlocolitis and Dysplasia in Gnotobiotic IL-10-/- Mice.</title>
        <authorList>
            <person name="Shen Z."/>
            <person name="Mannion A."/>
            <person name="Whary M.T."/>
            <person name="Muthupalani S."/>
            <person name="Sheh A."/>
            <person name="Feng Y."/>
            <person name="Gong G."/>
            <person name="Vandamme P."/>
            <person name="Holcombe H.R."/>
            <person name="Paster B.J."/>
            <person name="Fox J.G."/>
        </authorList>
    </citation>
    <scope>NUCLEOTIDE SEQUENCE [LARGE SCALE GENOMIC DNA]</scope>
    <source>
        <strain evidence="4 5">MIT 97-6194</strain>
    </source>
</reference>
<dbReference type="InterPro" id="IPR050812">
    <property type="entry name" value="Preph/Arog_dehydrog"/>
</dbReference>
<protein>
    <submittedName>
        <fullName evidence="4">Prephenate dehydrogenase</fullName>
        <ecNumber evidence="4">1.3.1.12</ecNumber>
    </submittedName>
</protein>
<dbReference type="InterPro" id="IPR036291">
    <property type="entry name" value="NAD(P)-bd_dom_sf"/>
</dbReference>
<dbReference type="GO" id="GO:0006571">
    <property type="term" value="P:tyrosine biosynthetic process"/>
    <property type="evidence" value="ECO:0007669"/>
    <property type="project" value="InterPro"/>
</dbReference>
<dbReference type="GO" id="GO:0004665">
    <property type="term" value="F:prephenate dehydrogenase (NADP+) activity"/>
    <property type="evidence" value="ECO:0007669"/>
    <property type="project" value="InterPro"/>
</dbReference>
<dbReference type="Proteomes" id="UP000477070">
    <property type="component" value="Unassembled WGS sequence"/>
</dbReference>
<dbReference type="PANTHER" id="PTHR21363:SF0">
    <property type="entry name" value="PREPHENATE DEHYDROGENASE [NADP(+)]"/>
    <property type="match status" value="1"/>
</dbReference>
<dbReference type="EMBL" id="QBIU01000001">
    <property type="protein sequence ID" value="MWV69886.1"/>
    <property type="molecule type" value="Genomic_DNA"/>
</dbReference>
<reference evidence="3 6" key="4">
    <citation type="submission" date="2019-12" db="EMBL/GenBank/DDBJ databases">
        <title>Multi-Generational Helicobacter saguini Isolates.</title>
        <authorList>
            <person name="Mannion A."/>
            <person name="Shen Z."/>
            <person name="Fox J.G."/>
        </authorList>
    </citation>
    <scope>NUCLEOTIDE SEQUENCE [LARGE SCALE GENOMIC DNA]</scope>
    <source>
        <strain evidence="3">16-048</strain>
        <strain evidence="6">16-048 (F4)</strain>
    </source>
</reference>
<dbReference type="RefSeq" id="WP_034571420.1">
    <property type="nucleotide sequence ID" value="NZ_JRMP02000015.1"/>
</dbReference>
<evidence type="ECO:0000259" key="2">
    <source>
        <dbReference type="PROSITE" id="PS51176"/>
    </source>
</evidence>
<evidence type="ECO:0000313" key="3">
    <source>
        <dbReference type="EMBL" id="MWV69886.1"/>
    </source>
</evidence>
<evidence type="ECO:0000313" key="5">
    <source>
        <dbReference type="Proteomes" id="UP000029714"/>
    </source>
</evidence>
<dbReference type="InterPro" id="IPR046826">
    <property type="entry name" value="PDH_N"/>
</dbReference>
<evidence type="ECO:0000313" key="4">
    <source>
        <dbReference type="EMBL" id="TLD93251.1"/>
    </source>
</evidence>
<evidence type="ECO:0000313" key="6">
    <source>
        <dbReference type="Proteomes" id="UP000477070"/>
    </source>
</evidence>
<dbReference type="Gene3D" id="3.40.50.720">
    <property type="entry name" value="NAD(P)-binding Rossmann-like Domain"/>
    <property type="match status" value="1"/>
</dbReference>
<name>A0A347VNF3_9HELI</name>
<dbReference type="InterPro" id="IPR046825">
    <property type="entry name" value="PDH_C"/>
</dbReference>
<keyword evidence="5" id="KW-1185">Reference proteome</keyword>
<dbReference type="STRING" id="1548018.LS64_05440"/>
<proteinExistence type="predicted"/>
<gene>
    <name evidence="3" type="ORF">DCO61_07700</name>
    <name evidence="4" type="ORF">LS64_009050</name>
</gene>
<dbReference type="InterPro" id="IPR003099">
    <property type="entry name" value="Prephen_DH"/>
</dbReference>
<dbReference type="GO" id="GO:0070403">
    <property type="term" value="F:NAD+ binding"/>
    <property type="evidence" value="ECO:0007669"/>
    <property type="project" value="InterPro"/>
</dbReference>
<dbReference type="Pfam" id="PF02153">
    <property type="entry name" value="PDH_N"/>
    <property type="match status" value="1"/>
</dbReference>
<reference evidence="4" key="3">
    <citation type="submission" date="2018-04" db="EMBL/GenBank/DDBJ databases">
        <authorList>
            <person name="Sheh A."/>
            <person name="Shen Z."/>
            <person name="Mannion A.J."/>
            <person name="Fox J.G."/>
        </authorList>
    </citation>
    <scope>NUCLEOTIDE SEQUENCE</scope>
    <source>
        <strain evidence="4">MIT 97-6194</strain>
    </source>
</reference>
<dbReference type="InterPro" id="IPR008927">
    <property type="entry name" value="6-PGluconate_DH-like_C_sf"/>
</dbReference>
<dbReference type="NCBIfam" id="NF006307">
    <property type="entry name" value="PRK08507.1"/>
    <property type="match status" value="1"/>
</dbReference>
<dbReference type="EC" id="1.3.1.12" evidence="4"/>
<accession>A0A347VNF3</accession>
<dbReference type="OrthoDB" id="9802008at2"/>
<dbReference type="Gene3D" id="1.10.3660.10">
    <property type="entry name" value="6-phosphogluconate dehydrogenase C-terminal like domain"/>
    <property type="match status" value="1"/>
</dbReference>
<keyword evidence="1 4" id="KW-0560">Oxidoreductase</keyword>
<dbReference type="AlphaFoldDB" id="A0A347VNF3"/>
<dbReference type="Proteomes" id="UP000029714">
    <property type="component" value="Unassembled WGS sequence"/>
</dbReference>
<organism evidence="4 5">
    <name type="scientific">Helicobacter saguini</name>
    <dbReference type="NCBI Taxonomy" id="1548018"/>
    <lineage>
        <taxon>Bacteria</taxon>
        <taxon>Pseudomonadati</taxon>
        <taxon>Campylobacterota</taxon>
        <taxon>Epsilonproteobacteria</taxon>
        <taxon>Campylobacterales</taxon>
        <taxon>Helicobacteraceae</taxon>
        <taxon>Helicobacter</taxon>
    </lineage>
</organism>
<dbReference type="GO" id="GO:0008977">
    <property type="term" value="F:prephenate dehydrogenase (NAD+) activity"/>
    <property type="evidence" value="ECO:0007669"/>
    <property type="project" value="UniProtKB-EC"/>
</dbReference>